<organism evidence="2 3">
    <name type="scientific">Desulfoluna limicola</name>
    <dbReference type="NCBI Taxonomy" id="2810562"/>
    <lineage>
        <taxon>Bacteria</taxon>
        <taxon>Pseudomonadati</taxon>
        <taxon>Thermodesulfobacteriota</taxon>
        <taxon>Desulfobacteria</taxon>
        <taxon>Desulfobacterales</taxon>
        <taxon>Desulfolunaceae</taxon>
        <taxon>Desulfoluna</taxon>
    </lineage>
</organism>
<proteinExistence type="predicted"/>
<reference evidence="2 3" key="1">
    <citation type="submission" date="2021-02" db="EMBL/GenBank/DDBJ databases">
        <title>Complete genome of Desulfoluna sp. strain ASN36.</title>
        <authorList>
            <person name="Takahashi A."/>
            <person name="Kojima H."/>
            <person name="Fukui M."/>
        </authorList>
    </citation>
    <scope>NUCLEOTIDE SEQUENCE [LARGE SCALE GENOMIC DNA]</scope>
    <source>
        <strain evidence="2 3">ASN36</strain>
    </source>
</reference>
<evidence type="ECO:0000256" key="1">
    <source>
        <dbReference type="SAM" id="MobiDB-lite"/>
    </source>
</evidence>
<protein>
    <submittedName>
        <fullName evidence="2">Uncharacterized protein</fullName>
    </submittedName>
</protein>
<keyword evidence="3" id="KW-1185">Reference proteome</keyword>
<evidence type="ECO:0000313" key="2">
    <source>
        <dbReference type="EMBL" id="BCS97255.1"/>
    </source>
</evidence>
<gene>
    <name evidence="2" type="ORF">DSLASN_28870</name>
</gene>
<accession>A0ABM7PIN9</accession>
<feature type="region of interest" description="Disordered" evidence="1">
    <location>
        <begin position="1"/>
        <end position="26"/>
    </location>
</feature>
<dbReference type="EMBL" id="AP024488">
    <property type="protein sequence ID" value="BCS97255.1"/>
    <property type="molecule type" value="Genomic_DNA"/>
</dbReference>
<sequence>MPLRLAFSNKAMNEEDKAVNPDSPKGEKIEQQTLTYTLHCSNNQIFHNNTPQSRSIFCERSGLR</sequence>
<name>A0ABM7PIN9_9BACT</name>
<feature type="compositionally biased region" description="Basic and acidic residues" evidence="1">
    <location>
        <begin position="12"/>
        <end position="26"/>
    </location>
</feature>
<dbReference type="Proteomes" id="UP001320148">
    <property type="component" value="Chromosome"/>
</dbReference>
<evidence type="ECO:0000313" key="3">
    <source>
        <dbReference type="Proteomes" id="UP001320148"/>
    </source>
</evidence>